<feature type="non-terminal residue" evidence="7">
    <location>
        <position position="1"/>
    </location>
</feature>
<dbReference type="InterPro" id="IPR017946">
    <property type="entry name" value="PLC-like_Pdiesterase_TIM-brl"/>
</dbReference>
<dbReference type="FunFam" id="1.10.238.10:FF:000005">
    <property type="entry name" value="Phosphoinositide phospholipase C"/>
    <property type="match status" value="1"/>
</dbReference>
<dbReference type="InterPro" id="IPR001711">
    <property type="entry name" value="PLipase_C_Pinositol-sp_Y"/>
</dbReference>
<dbReference type="Pfam" id="PF00168">
    <property type="entry name" value="C2"/>
    <property type="match status" value="1"/>
</dbReference>
<gene>
    <name evidence="7" type="primary">PLCL2</name>
</gene>
<dbReference type="GO" id="GO:0051209">
    <property type="term" value="P:release of sequestered calcium ion into cytosol"/>
    <property type="evidence" value="ECO:0007669"/>
    <property type="project" value="TreeGrafter"/>
</dbReference>
<keyword evidence="3" id="KW-0807">Transducer</keyword>
<dbReference type="SUPFAM" id="SSF49562">
    <property type="entry name" value="C2 domain (Calcium/lipid-binding domain, CaLB)"/>
    <property type="match status" value="1"/>
</dbReference>
<evidence type="ECO:0000256" key="3">
    <source>
        <dbReference type="ARBA" id="ARBA00023224"/>
    </source>
</evidence>
<evidence type="ECO:0000259" key="6">
    <source>
        <dbReference type="PROSITE" id="PS50008"/>
    </source>
</evidence>
<dbReference type="InterPro" id="IPR011992">
    <property type="entry name" value="EF-hand-dom_pair"/>
</dbReference>
<dbReference type="SMART" id="SM00239">
    <property type="entry name" value="C2"/>
    <property type="match status" value="1"/>
</dbReference>
<dbReference type="GO" id="GO:0032228">
    <property type="term" value="P:regulation of synaptic transmission, GABAergic"/>
    <property type="evidence" value="ECO:0007669"/>
    <property type="project" value="TreeGrafter"/>
</dbReference>
<dbReference type="GO" id="GO:0005737">
    <property type="term" value="C:cytoplasm"/>
    <property type="evidence" value="ECO:0007669"/>
    <property type="project" value="UniProtKB-SubCell"/>
</dbReference>
<dbReference type="SMART" id="SM00149">
    <property type="entry name" value="PLCYc"/>
    <property type="match status" value="1"/>
</dbReference>
<dbReference type="Gene3D" id="2.30.29.30">
    <property type="entry name" value="Pleckstrin-homology domain (PH domain)/Phosphotyrosine-binding domain (PTB)"/>
    <property type="match status" value="1"/>
</dbReference>
<dbReference type="PANTHER" id="PTHR10336">
    <property type="entry name" value="PHOSPHOINOSITIDE-SPECIFIC PHOSPHOLIPASE C FAMILY PROTEIN"/>
    <property type="match status" value="1"/>
</dbReference>
<dbReference type="PANTHER" id="PTHR10336:SF196">
    <property type="entry name" value="PHOSPHOINOSITIDE PHOSPHOLIPASE C"/>
    <property type="match status" value="1"/>
</dbReference>
<keyword evidence="4" id="KW-0442">Lipid degradation</keyword>
<dbReference type="Pfam" id="PF16457">
    <property type="entry name" value="PH_12"/>
    <property type="match status" value="1"/>
</dbReference>
<keyword evidence="4" id="KW-0378">Hydrolase</keyword>
<proteinExistence type="evidence at transcript level"/>
<dbReference type="GO" id="GO:0004435">
    <property type="term" value="F:phosphatidylinositol-4,5-bisphosphate phospholipase C activity"/>
    <property type="evidence" value="ECO:0007669"/>
    <property type="project" value="UniProtKB-EC"/>
</dbReference>
<dbReference type="PROSITE" id="PS50004">
    <property type="entry name" value="C2"/>
    <property type="match status" value="1"/>
</dbReference>
<dbReference type="SUPFAM" id="SSF51695">
    <property type="entry name" value="PLC-like phosphodiesterases"/>
    <property type="match status" value="1"/>
</dbReference>
<name>T2M3C2_HYDVU</name>
<dbReference type="InterPro" id="IPR011993">
    <property type="entry name" value="PH-like_dom_sf"/>
</dbReference>
<dbReference type="GO" id="GO:0046488">
    <property type="term" value="P:phosphatidylinositol metabolic process"/>
    <property type="evidence" value="ECO:0007669"/>
    <property type="project" value="TreeGrafter"/>
</dbReference>
<dbReference type="InterPro" id="IPR035892">
    <property type="entry name" value="C2_domain_sf"/>
</dbReference>
<dbReference type="SUPFAM" id="SSF47473">
    <property type="entry name" value="EF-hand"/>
    <property type="match status" value="1"/>
</dbReference>
<dbReference type="SUPFAM" id="SSF50729">
    <property type="entry name" value="PH domain-like"/>
    <property type="match status" value="1"/>
</dbReference>
<dbReference type="PRINTS" id="PR00390">
    <property type="entry name" value="PHPHLIPASEC"/>
</dbReference>
<evidence type="ECO:0000256" key="2">
    <source>
        <dbReference type="ARBA" id="ARBA00022490"/>
    </source>
</evidence>
<dbReference type="GO" id="GO:0007214">
    <property type="term" value="P:gamma-aminobutyric acid signaling pathway"/>
    <property type="evidence" value="ECO:0007669"/>
    <property type="project" value="TreeGrafter"/>
</dbReference>
<dbReference type="FunFam" id="2.30.29.30:FF:000025">
    <property type="entry name" value="Phosphoinositide phospholipase C"/>
    <property type="match status" value="1"/>
</dbReference>
<evidence type="ECO:0000259" key="5">
    <source>
        <dbReference type="PROSITE" id="PS50004"/>
    </source>
</evidence>
<dbReference type="GO" id="GO:0048015">
    <property type="term" value="P:phosphatidylinositol-mediated signaling"/>
    <property type="evidence" value="ECO:0007669"/>
    <property type="project" value="TreeGrafter"/>
</dbReference>
<dbReference type="PROSITE" id="PS50008">
    <property type="entry name" value="PIPLC_Y_DOMAIN"/>
    <property type="match status" value="1"/>
</dbReference>
<protein>
    <recommendedName>
        <fullName evidence="4">Phosphoinositide phospholipase C</fullName>
        <ecNumber evidence="4">3.1.4.11</ecNumber>
    </recommendedName>
</protein>
<dbReference type="GO" id="GO:0016042">
    <property type="term" value="P:lipid catabolic process"/>
    <property type="evidence" value="ECO:0007669"/>
    <property type="project" value="UniProtKB-KW"/>
</dbReference>
<dbReference type="Gene3D" id="1.10.238.10">
    <property type="entry name" value="EF-hand"/>
    <property type="match status" value="1"/>
</dbReference>
<dbReference type="InterPro" id="IPR000008">
    <property type="entry name" value="C2_dom"/>
</dbReference>
<feature type="domain" description="C2" evidence="5">
    <location>
        <begin position="755"/>
        <end position="884"/>
    </location>
</feature>
<dbReference type="Gene3D" id="2.60.40.150">
    <property type="entry name" value="C2 domain"/>
    <property type="match status" value="1"/>
</dbReference>
<dbReference type="OrthoDB" id="5969286at2759"/>
<comment type="catalytic activity">
    <reaction evidence="4">
        <text>a 1,2-diacyl-sn-glycero-3-phospho-(1D-myo-inositol-4,5-bisphosphate) + H2O = 1D-myo-inositol 1,4,5-trisphosphate + a 1,2-diacyl-sn-glycerol + H(+)</text>
        <dbReference type="Rhea" id="RHEA:33179"/>
        <dbReference type="ChEBI" id="CHEBI:15377"/>
        <dbReference type="ChEBI" id="CHEBI:15378"/>
        <dbReference type="ChEBI" id="CHEBI:17815"/>
        <dbReference type="ChEBI" id="CHEBI:58456"/>
        <dbReference type="ChEBI" id="CHEBI:203600"/>
        <dbReference type="EC" id="3.1.4.11"/>
    </reaction>
</comment>
<reference evidence="7" key="1">
    <citation type="journal article" date="2013" name="Genome Biol. Evol.">
        <title>Punctuated emergences of genetic and phenotypic innovations in eumetazoan, bilaterian, euteleostome, and hominidae ancestors.</title>
        <authorList>
            <person name="Wenger Y."/>
            <person name="Galliot B."/>
        </authorList>
    </citation>
    <scope>NUCLEOTIDE SEQUENCE</scope>
    <source>
        <tissue evidence="7">Whole animals</tissue>
    </source>
</reference>
<dbReference type="CDD" id="cd00275">
    <property type="entry name" value="C2_PLC_like"/>
    <property type="match status" value="1"/>
</dbReference>
<accession>T2M3C2</accession>
<sequence length="1124" mass="127891">LTKMASKVSPVTPTHINTKLTDTIVEINENSRTGIINEVLQDDVFSDGIKSEFTEEIVKQRLQNDSIPSVGDDHTSQKSNVFRKKSVLKRIDSNKPKPVFQKRVSFSSAEETKRRISNATDCFTYMQMGTEFLKLRLGREYQRKYHLDHDFECLHWRPSSKRPDKAVLPVEALHEVRAGKNTTIFKEQGSAYSEDCCFSLICGPNYDSVDLVAKTSEEASIWITGLRLLLTHADQHNEEEEDNGDMRERWLRHNFRLLDKEKVGVLSESSIMTLLKKLRVNVPEHIVKHKLQEVHLQSVTASLLCDNAENFLSENDFCKFFIELTTRQEIYFLLVKYSSNGSYLTKEDLMIFLETEQGLISASLEQSLDIINRCEPTEEGRKKQILGLDGLTEYFFEEDCNIFKAEHESVCEDMKKPLSHYFIAASNNTYLIEDQLTGKSSVEGFVSCLQRGCRYIELECYDGDEGEPNIYHGNNCTLKLPFLDTIKVIAENAFYSTDYPLILSIENHCSTKQQLVMAQHLKMVFRDCLYDIPADEQYIHLPSPHFLRGKVIIKSKKLAFKSSESISSNGDVSEEEEEKEICSGDVTELVDNEVNHGTGTDNDAFQKIPLTTIKSLQLNASNSPEESKNVKTIKLAKEFSDLVVLCKLVRFQNFTFSSEQQKYWEMCSFSENTARELCRTFPEELVIHNKKFLSHVYPNSVRLDSSNFNPVEFWACGCQLVAMNYQYAGIAMDINRGFFLKNGGCGYVLKPSVMREEVSYFNSNMKQEIPGVCPVTLTIKVISGYQLPKPRGSASKADTVDPYVVIEMFGLPADYRFERTKTISNNGFNPVFDETFEFRVLLPELALLRFFVLDDDHIGDCFIGQYTIPLDCVRQGYRTVYLLSSVGEKIDKASLFVHVSISRQFETNSKKGFGMKKKKDSTTLKHIGMKFIDDTFKQSLQPLREAAVLRDNFQTSLALFQESCGCARTSVKQCVRILAQRIGTTNEKNLPKGLTVKITGEKLPVLTVEGEIPHVLQKMIESFEEFLCECSNMSLHAADLYERLTHARRSALEWHDDLTKKSNKDSAKGKSNLKVIESFSWNVKVLSGQADLLKAAITQCEECKKQIIDVASTCGFSPPKEQES</sequence>
<evidence type="ECO:0000256" key="1">
    <source>
        <dbReference type="ARBA" id="ARBA00004496"/>
    </source>
</evidence>
<organism evidence="7">
    <name type="scientific">Hydra vulgaris</name>
    <name type="common">Hydra</name>
    <name type="synonym">Hydra attenuata</name>
    <dbReference type="NCBI Taxonomy" id="6087"/>
    <lineage>
        <taxon>Eukaryota</taxon>
        <taxon>Metazoa</taxon>
        <taxon>Cnidaria</taxon>
        <taxon>Hydrozoa</taxon>
        <taxon>Hydroidolina</taxon>
        <taxon>Anthoathecata</taxon>
        <taxon>Aplanulata</taxon>
        <taxon>Hydridae</taxon>
        <taxon>Hydra</taxon>
    </lineage>
</organism>
<evidence type="ECO:0000313" key="7">
    <source>
        <dbReference type="EMBL" id="CDG66551.1"/>
    </source>
</evidence>
<evidence type="ECO:0000256" key="4">
    <source>
        <dbReference type="RuleBase" id="RU361133"/>
    </source>
</evidence>
<keyword evidence="4" id="KW-0443">Lipid metabolism</keyword>
<dbReference type="EC" id="3.1.4.11" evidence="4"/>
<dbReference type="SMART" id="SM00148">
    <property type="entry name" value="PLCXc"/>
    <property type="match status" value="1"/>
</dbReference>
<dbReference type="InterPro" id="IPR015359">
    <property type="entry name" value="PLC_EF-hand-like"/>
</dbReference>
<dbReference type="InterPro" id="IPR000909">
    <property type="entry name" value="PLipase_C_PInositol-sp_X_dom"/>
</dbReference>
<dbReference type="AlphaFoldDB" id="T2M3C2"/>
<feature type="domain" description="PI-PLC Y-box" evidence="6">
    <location>
        <begin position="639"/>
        <end position="755"/>
    </location>
</feature>
<dbReference type="CDD" id="cd08597">
    <property type="entry name" value="PI-PLCc_PRIP_metazoa"/>
    <property type="match status" value="1"/>
</dbReference>
<dbReference type="EMBL" id="HAAD01000319">
    <property type="protein sequence ID" value="CDG66551.1"/>
    <property type="molecule type" value="mRNA"/>
</dbReference>
<dbReference type="InterPro" id="IPR001849">
    <property type="entry name" value="PH_domain"/>
</dbReference>
<comment type="subcellular location">
    <subcellularLocation>
        <location evidence="1">Cytoplasm</location>
    </subcellularLocation>
</comment>
<keyword evidence="2" id="KW-0963">Cytoplasm</keyword>
<dbReference type="InterPro" id="IPR001192">
    <property type="entry name" value="PI-PLC_fam"/>
</dbReference>
<dbReference type="Pfam" id="PF00387">
    <property type="entry name" value="PI-PLC-Y"/>
    <property type="match status" value="1"/>
</dbReference>
<dbReference type="Pfam" id="PF00388">
    <property type="entry name" value="PI-PLC-X"/>
    <property type="match status" value="1"/>
</dbReference>
<dbReference type="Gene3D" id="3.20.20.190">
    <property type="entry name" value="Phosphatidylinositol (PI) phosphodiesterase"/>
    <property type="match status" value="1"/>
</dbReference>
<dbReference type="Pfam" id="PF09279">
    <property type="entry name" value="EF-hand_like"/>
    <property type="match status" value="1"/>
</dbReference>
<dbReference type="PROSITE" id="PS50007">
    <property type="entry name" value="PIPLC_X_DOMAIN"/>
    <property type="match status" value="1"/>
</dbReference>